<comment type="subcellular location">
    <subcellularLocation>
        <location evidence="6">Cell membrane</location>
        <topology evidence="6">Multi-pass membrane protein</topology>
    </subcellularLocation>
    <subcellularLocation>
        <location evidence="1">Membrane</location>
        <topology evidence="1">Multi-pass membrane protein</topology>
    </subcellularLocation>
</comment>
<dbReference type="PANTHER" id="PTHR11403">
    <property type="entry name" value="CYTOCHROME C OXIDASE SUBUNIT III"/>
    <property type="match status" value="1"/>
</dbReference>
<reference evidence="9 10" key="1">
    <citation type="submission" date="2019-12" db="EMBL/GenBank/DDBJ databases">
        <title>Novel species isolated from a subtropical stream in China.</title>
        <authorList>
            <person name="Lu H."/>
        </authorList>
    </citation>
    <scope>NUCLEOTIDE SEQUENCE [LARGE SCALE GENOMIC DNA]</scope>
    <source>
        <strain evidence="9 10">FT107W</strain>
    </source>
</reference>
<dbReference type="InterPro" id="IPR024791">
    <property type="entry name" value="Cyt_c/ubiquinol_Oxase_su3"/>
</dbReference>
<feature type="transmembrane region" description="Helical" evidence="7">
    <location>
        <begin position="53"/>
        <end position="72"/>
    </location>
</feature>
<evidence type="ECO:0000256" key="4">
    <source>
        <dbReference type="ARBA" id="ARBA00022989"/>
    </source>
</evidence>
<evidence type="ECO:0000313" key="9">
    <source>
        <dbReference type="EMBL" id="MYN15324.1"/>
    </source>
</evidence>
<dbReference type="GO" id="GO:0019646">
    <property type="term" value="P:aerobic electron transport chain"/>
    <property type="evidence" value="ECO:0007669"/>
    <property type="project" value="InterPro"/>
</dbReference>
<dbReference type="InterPro" id="IPR013833">
    <property type="entry name" value="Cyt_c_oxidase_su3_a-hlx"/>
</dbReference>
<proteinExistence type="inferred from homology"/>
<accession>A0A845HEE9</accession>
<evidence type="ECO:0000256" key="3">
    <source>
        <dbReference type="ARBA" id="ARBA00022692"/>
    </source>
</evidence>
<dbReference type="Pfam" id="PF00510">
    <property type="entry name" value="COX3"/>
    <property type="match status" value="1"/>
</dbReference>
<dbReference type="GO" id="GO:0005886">
    <property type="term" value="C:plasma membrane"/>
    <property type="evidence" value="ECO:0007669"/>
    <property type="project" value="UniProtKB-SubCell"/>
</dbReference>
<dbReference type="InterPro" id="IPR035973">
    <property type="entry name" value="Cyt_c_oxidase_su3-like_sf"/>
</dbReference>
<evidence type="ECO:0000256" key="7">
    <source>
        <dbReference type="SAM" id="Phobius"/>
    </source>
</evidence>
<dbReference type="RefSeq" id="WP_161088175.1">
    <property type="nucleotide sequence ID" value="NZ_WWCV01000001.1"/>
</dbReference>
<keyword evidence="5 7" id="KW-0472">Membrane</keyword>
<protein>
    <submittedName>
        <fullName evidence="9">Bb3-type cytochrome oxidase subunit III</fullName>
    </submittedName>
</protein>
<comment type="similarity">
    <text evidence="2 6">Belongs to the cytochrome c oxidase subunit 3 family.</text>
</comment>
<keyword evidence="4 7" id="KW-1133">Transmembrane helix</keyword>
<keyword evidence="10" id="KW-1185">Reference proteome</keyword>
<feature type="transmembrane region" description="Helical" evidence="7">
    <location>
        <begin position="166"/>
        <end position="186"/>
    </location>
</feature>
<dbReference type="PROSITE" id="PS50253">
    <property type="entry name" value="COX3"/>
    <property type="match status" value="1"/>
</dbReference>
<evidence type="ECO:0000259" key="8">
    <source>
        <dbReference type="PROSITE" id="PS50253"/>
    </source>
</evidence>
<gene>
    <name evidence="9" type="ORF">GTP81_01005</name>
</gene>
<comment type="caution">
    <text evidence="9">The sequence shown here is derived from an EMBL/GenBank/DDBJ whole genome shotgun (WGS) entry which is preliminary data.</text>
</comment>
<feature type="domain" description="Heme-copper oxidase subunit III family profile" evidence="8">
    <location>
        <begin position="20"/>
        <end position="183"/>
    </location>
</feature>
<evidence type="ECO:0000256" key="1">
    <source>
        <dbReference type="ARBA" id="ARBA00004141"/>
    </source>
</evidence>
<evidence type="ECO:0000256" key="5">
    <source>
        <dbReference type="ARBA" id="ARBA00023136"/>
    </source>
</evidence>
<name>A0A845HEE9_9BURK</name>
<sequence length="194" mass="21120">MNPSLYLVGDRADSLRRSTGLWVFMGVVGMLFFLFSGAYVMRMSTPDWRPLPFVPAQLWLSTGLLAAASMAWRRAAQVRGARAVRAAYVVACACSLAFLASQLWAWRAMDAARLTLDANPANSFFYLITGLHGLHVIGGLAGAGWAYRDLGRNGVTVQLCARYWHFLLALWLAMFGLLFGVTPALADQICGGGP</sequence>
<dbReference type="InterPro" id="IPR000298">
    <property type="entry name" value="Cyt_c_oxidase-like_su3"/>
</dbReference>
<feature type="transmembrane region" description="Helical" evidence="7">
    <location>
        <begin position="84"/>
        <end position="104"/>
    </location>
</feature>
<evidence type="ECO:0000256" key="6">
    <source>
        <dbReference type="RuleBase" id="RU003376"/>
    </source>
</evidence>
<evidence type="ECO:0000313" key="10">
    <source>
        <dbReference type="Proteomes" id="UP000484875"/>
    </source>
</evidence>
<evidence type="ECO:0000256" key="2">
    <source>
        <dbReference type="ARBA" id="ARBA00010581"/>
    </source>
</evidence>
<feature type="transmembrane region" description="Helical" evidence="7">
    <location>
        <begin position="124"/>
        <end position="146"/>
    </location>
</feature>
<dbReference type="GO" id="GO:0004129">
    <property type="term" value="F:cytochrome-c oxidase activity"/>
    <property type="evidence" value="ECO:0007669"/>
    <property type="project" value="InterPro"/>
</dbReference>
<dbReference type="SUPFAM" id="SSF81452">
    <property type="entry name" value="Cytochrome c oxidase subunit III-like"/>
    <property type="match status" value="1"/>
</dbReference>
<dbReference type="Gene3D" id="1.20.120.80">
    <property type="entry name" value="Cytochrome c oxidase, subunit III, four-helix bundle"/>
    <property type="match status" value="1"/>
</dbReference>
<organism evidence="9 10">
    <name type="scientific">Duganella vulcania</name>
    <dbReference type="NCBI Taxonomy" id="2692166"/>
    <lineage>
        <taxon>Bacteria</taxon>
        <taxon>Pseudomonadati</taxon>
        <taxon>Pseudomonadota</taxon>
        <taxon>Betaproteobacteria</taxon>
        <taxon>Burkholderiales</taxon>
        <taxon>Oxalobacteraceae</taxon>
        <taxon>Telluria group</taxon>
        <taxon>Duganella</taxon>
    </lineage>
</organism>
<feature type="transmembrane region" description="Helical" evidence="7">
    <location>
        <begin position="21"/>
        <end position="41"/>
    </location>
</feature>
<dbReference type="EMBL" id="WWCV01000001">
    <property type="protein sequence ID" value="MYN15324.1"/>
    <property type="molecule type" value="Genomic_DNA"/>
</dbReference>
<dbReference type="PANTHER" id="PTHR11403:SF10">
    <property type="entry name" value="CYTOCHROME C OXIDASE"/>
    <property type="match status" value="1"/>
</dbReference>
<dbReference type="Proteomes" id="UP000484875">
    <property type="component" value="Unassembled WGS sequence"/>
</dbReference>
<keyword evidence="3 6" id="KW-0812">Transmembrane</keyword>
<dbReference type="AlphaFoldDB" id="A0A845HEE9"/>